<comment type="catalytic activity">
    <reaction evidence="6">
        <text>ADP-alpha-D-ribose 1''-phosphate + H2O = ADP-D-ribose + phosphate</text>
        <dbReference type="Rhea" id="RHEA:25029"/>
        <dbReference type="ChEBI" id="CHEBI:15377"/>
        <dbReference type="ChEBI" id="CHEBI:43474"/>
        <dbReference type="ChEBI" id="CHEBI:57967"/>
        <dbReference type="ChEBI" id="CHEBI:58753"/>
        <dbReference type="EC" id="3.1.3.84"/>
    </reaction>
</comment>
<feature type="compositionally biased region" description="Basic and acidic residues" evidence="7">
    <location>
        <begin position="107"/>
        <end position="116"/>
    </location>
</feature>
<dbReference type="InterPro" id="IPR043472">
    <property type="entry name" value="Macro_dom-like"/>
</dbReference>
<keyword evidence="10" id="KW-1185">Reference proteome</keyword>
<comment type="function">
    <text evidence="1">Highly specific phosphatase involved in the metabolism of ADP-ribose 1''-phosphate (Appr1p) which is produced as a consequence of tRNA splicing.</text>
</comment>
<dbReference type="STRING" id="1658174.A0A1J9QMB7"/>
<dbReference type="Gene3D" id="3.40.220.10">
    <property type="entry name" value="Leucine Aminopeptidase, subunit E, domain 1"/>
    <property type="match status" value="1"/>
</dbReference>
<feature type="region of interest" description="Disordered" evidence="7">
    <location>
        <begin position="81"/>
        <end position="127"/>
    </location>
</feature>
<evidence type="ECO:0000256" key="3">
    <source>
        <dbReference type="ARBA" id="ARBA00012983"/>
    </source>
</evidence>
<dbReference type="PROSITE" id="PS51154">
    <property type="entry name" value="MACRO"/>
    <property type="match status" value="1"/>
</dbReference>
<evidence type="ECO:0000256" key="2">
    <source>
        <dbReference type="ARBA" id="ARBA00006575"/>
    </source>
</evidence>
<comment type="caution">
    <text evidence="9">The sequence shown here is derived from an EMBL/GenBank/DDBJ whole genome shotgun (WGS) entry which is preliminary data.</text>
</comment>
<dbReference type="GO" id="GO:0004721">
    <property type="term" value="F:phosphoprotein phosphatase activity"/>
    <property type="evidence" value="ECO:0007669"/>
    <property type="project" value="UniProtKB-KW"/>
</dbReference>
<dbReference type="InterPro" id="IPR002589">
    <property type="entry name" value="Macro_dom"/>
</dbReference>
<name>A0A1J9QMB7_9EURO</name>
<dbReference type="PANTHER" id="PTHR12521">
    <property type="entry name" value="PROTEIN C6ORF130"/>
    <property type="match status" value="1"/>
</dbReference>
<evidence type="ECO:0000256" key="4">
    <source>
        <dbReference type="ARBA" id="ARBA00019744"/>
    </source>
</evidence>
<sequence length="241" mass="26518">MSIITEIKGDLFDVPEGTALIHACNCQGSWGKGIAQVFRDKYPAAYQIFRAHCQQYLSHPQTQTHTRPRRRALKLPEGTALMIPPQPADYQPQRQPQPQTGPAPLSNRDRGQERGRGRGRYGRGAGGTLLSRAAGRKHWIICLFTSWHYGPRNRSPPDVILENTRLAVADLKRQITSTAAAAVPSTTITTTAAGDGVELPGELWGCRFNAGLFGVPWDRTREVLEEAGLAMTIVRPLGESE</sequence>
<evidence type="ECO:0000313" key="10">
    <source>
        <dbReference type="Proteomes" id="UP000242791"/>
    </source>
</evidence>
<protein>
    <recommendedName>
        <fullName evidence="4">ADP-ribose 1''-phosphate phosphatase</fullName>
        <ecNumber evidence="3">3.1.3.84</ecNumber>
    </recommendedName>
</protein>
<feature type="domain" description="Macro" evidence="8">
    <location>
        <begin position="1"/>
        <end position="241"/>
    </location>
</feature>
<evidence type="ECO:0000256" key="1">
    <source>
        <dbReference type="ARBA" id="ARBA00002432"/>
    </source>
</evidence>
<dbReference type="EMBL" id="LGTZ01001463">
    <property type="protein sequence ID" value="OJD21323.1"/>
    <property type="molecule type" value="Genomic_DNA"/>
</dbReference>
<dbReference type="GO" id="GO:0140291">
    <property type="term" value="P:peptidyl-glutamate ADP-deribosylation"/>
    <property type="evidence" value="ECO:0007669"/>
    <property type="project" value="TreeGrafter"/>
</dbReference>
<dbReference type="PANTHER" id="PTHR12521:SF0">
    <property type="entry name" value="ADP-RIBOSE GLYCOHYDROLASE OARD1"/>
    <property type="match status" value="1"/>
</dbReference>
<dbReference type="SUPFAM" id="SSF52949">
    <property type="entry name" value="Macro domain-like"/>
    <property type="match status" value="2"/>
</dbReference>
<dbReference type="AlphaFoldDB" id="A0A1J9QMB7"/>
<dbReference type="VEuPathDB" id="FungiDB:ACJ73_07339"/>
<gene>
    <name evidence="9" type="ORF">ACJ73_07339</name>
</gene>
<evidence type="ECO:0000259" key="8">
    <source>
        <dbReference type="PROSITE" id="PS51154"/>
    </source>
</evidence>
<proteinExistence type="inferred from homology"/>
<dbReference type="InterPro" id="IPR050892">
    <property type="entry name" value="ADP-ribose_metab_enzymes"/>
</dbReference>
<organism evidence="9 10">
    <name type="scientific">Blastomyces percursus</name>
    <dbReference type="NCBI Taxonomy" id="1658174"/>
    <lineage>
        <taxon>Eukaryota</taxon>
        <taxon>Fungi</taxon>
        <taxon>Dikarya</taxon>
        <taxon>Ascomycota</taxon>
        <taxon>Pezizomycotina</taxon>
        <taxon>Eurotiomycetes</taxon>
        <taxon>Eurotiomycetidae</taxon>
        <taxon>Onygenales</taxon>
        <taxon>Ajellomycetaceae</taxon>
        <taxon>Blastomyces</taxon>
    </lineage>
</organism>
<evidence type="ECO:0000256" key="7">
    <source>
        <dbReference type="SAM" id="MobiDB-lite"/>
    </source>
</evidence>
<evidence type="ECO:0000256" key="6">
    <source>
        <dbReference type="ARBA" id="ARBA00034427"/>
    </source>
</evidence>
<accession>A0A1J9QMB7</accession>
<feature type="compositionally biased region" description="Low complexity" evidence="7">
    <location>
        <begin position="88"/>
        <end position="104"/>
    </location>
</feature>
<keyword evidence="5" id="KW-0378">Hydrolase</keyword>
<dbReference type="Proteomes" id="UP000242791">
    <property type="component" value="Unassembled WGS sequence"/>
</dbReference>
<dbReference type="OrthoDB" id="2155246at2759"/>
<keyword evidence="5" id="KW-0904">Protein phosphatase</keyword>
<comment type="similarity">
    <text evidence="2">Belongs to the POA1 family.</text>
</comment>
<reference evidence="9 10" key="1">
    <citation type="submission" date="2015-08" db="EMBL/GenBank/DDBJ databases">
        <title>Emmonsia species relationships and genome sequence.</title>
        <authorList>
            <person name="Cuomo C.A."/>
            <person name="Schwartz I.S."/>
            <person name="Kenyon C."/>
            <person name="De Hoog G.S."/>
            <person name="Govender N.P."/>
            <person name="Botha A."/>
            <person name="Moreno L."/>
            <person name="De Vries M."/>
            <person name="Munoz J.F."/>
            <person name="Stielow J.B."/>
        </authorList>
    </citation>
    <scope>NUCLEOTIDE SEQUENCE [LARGE SCALE GENOMIC DNA]</scope>
    <source>
        <strain evidence="9 10">EI222</strain>
    </source>
</reference>
<evidence type="ECO:0000313" key="9">
    <source>
        <dbReference type="EMBL" id="OJD21323.1"/>
    </source>
</evidence>
<dbReference type="EC" id="3.1.3.84" evidence="3"/>
<evidence type="ECO:0000256" key="5">
    <source>
        <dbReference type="ARBA" id="ARBA00022912"/>
    </source>
</evidence>